<evidence type="ECO:0000313" key="4">
    <source>
        <dbReference type="EMBL" id="MST70678.1"/>
    </source>
</evidence>
<dbReference type="EMBL" id="VUNA01000007">
    <property type="protein sequence ID" value="MST70678.1"/>
    <property type="molecule type" value="Genomic_DNA"/>
</dbReference>
<dbReference type="PANTHER" id="PTHR30404">
    <property type="entry name" value="N-ACETYLMURAMOYL-L-ALANINE AMIDASE"/>
    <property type="match status" value="1"/>
</dbReference>
<evidence type="ECO:0000256" key="1">
    <source>
        <dbReference type="ARBA" id="ARBA00022801"/>
    </source>
</evidence>
<dbReference type="GO" id="GO:0030288">
    <property type="term" value="C:outer membrane-bounded periplasmic space"/>
    <property type="evidence" value="ECO:0007669"/>
    <property type="project" value="TreeGrafter"/>
</dbReference>
<dbReference type="GO" id="GO:0009253">
    <property type="term" value="P:peptidoglycan catabolic process"/>
    <property type="evidence" value="ECO:0007669"/>
    <property type="project" value="InterPro"/>
</dbReference>
<keyword evidence="5" id="KW-1185">Reference proteome</keyword>
<dbReference type="AlphaFoldDB" id="A0A6N7XHG0"/>
<comment type="caution">
    <text evidence="4">The sequence shown here is derived from an EMBL/GenBank/DDBJ whole genome shotgun (WGS) entry which is preliminary data.</text>
</comment>
<dbReference type="Pfam" id="PF01520">
    <property type="entry name" value="Amidase_3"/>
    <property type="match status" value="1"/>
</dbReference>
<keyword evidence="1" id="KW-0378">Hydrolase</keyword>
<organism evidence="4 5">
    <name type="scientific">Mogibacterium kristiansenii</name>
    <dbReference type="NCBI Taxonomy" id="2606708"/>
    <lineage>
        <taxon>Bacteria</taxon>
        <taxon>Bacillati</taxon>
        <taxon>Bacillota</taxon>
        <taxon>Clostridia</taxon>
        <taxon>Peptostreptococcales</taxon>
        <taxon>Anaerovoracaceae</taxon>
        <taxon>Mogibacterium</taxon>
    </lineage>
</organism>
<dbReference type="PANTHER" id="PTHR30404:SF0">
    <property type="entry name" value="N-ACETYLMURAMOYL-L-ALANINE AMIDASE AMIC"/>
    <property type="match status" value="1"/>
</dbReference>
<gene>
    <name evidence="4" type="ORF">FYJ65_04860</name>
</gene>
<dbReference type="SUPFAM" id="SSF53187">
    <property type="entry name" value="Zn-dependent exopeptidases"/>
    <property type="match status" value="1"/>
</dbReference>
<accession>A0A6N7XHG0</accession>
<dbReference type="InterPro" id="IPR002508">
    <property type="entry name" value="MurNAc-LAA_cat"/>
</dbReference>
<proteinExistence type="predicted"/>
<dbReference type="Gene3D" id="3.40.630.40">
    <property type="entry name" value="Zn-dependent exopeptidases"/>
    <property type="match status" value="1"/>
</dbReference>
<keyword evidence="2" id="KW-1133">Transmembrane helix</keyword>
<feature type="domain" description="MurNAc-LAA" evidence="3">
    <location>
        <begin position="122"/>
        <end position="236"/>
    </location>
</feature>
<feature type="transmembrane region" description="Helical" evidence="2">
    <location>
        <begin position="31"/>
        <end position="58"/>
    </location>
</feature>
<reference evidence="4 5" key="1">
    <citation type="submission" date="2019-08" db="EMBL/GenBank/DDBJ databases">
        <title>In-depth cultivation of the pig gut microbiome towards novel bacterial diversity and tailored functional studies.</title>
        <authorList>
            <person name="Wylensek D."/>
            <person name="Hitch T.C.A."/>
            <person name="Clavel T."/>
        </authorList>
    </citation>
    <scope>NUCLEOTIDE SEQUENCE [LARGE SCALE GENOMIC DNA]</scope>
    <source>
        <strain evidence="4 5">WCA-MUC-591-APC-4B</strain>
    </source>
</reference>
<dbReference type="InterPro" id="IPR050695">
    <property type="entry name" value="N-acetylmuramoyl_amidase_3"/>
</dbReference>
<name>A0A6N7XHG0_9FIRM</name>
<dbReference type="SMART" id="SM00646">
    <property type="entry name" value="Ami_3"/>
    <property type="match status" value="1"/>
</dbReference>
<evidence type="ECO:0000256" key="2">
    <source>
        <dbReference type="SAM" id="Phobius"/>
    </source>
</evidence>
<protein>
    <submittedName>
        <fullName evidence="4">N-acetylmuramoyl-L-alanine amidase</fullName>
    </submittedName>
</protein>
<evidence type="ECO:0000313" key="5">
    <source>
        <dbReference type="Proteomes" id="UP000469424"/>
    </source>
</evidence>
<sequence>MSVQITDDEIRQIILRRKQKEKERKRRKKRIALAICLVFLAGILGFSFSTGGGIFTLFQTRGVIFIDAGHGGEDPGAEALGRKEKNDTLELALKVRKYLRRKRFKVVMSRTDDVNVDRPERAEMANEAEAKLMVSLHRNQSDGEGQGVEAWIHSGGNSSATLLADNILRNLEKEGFTYRKIGTGTLPDASDNYSENRYSSMPSCIIEVGFISNESDNQRFDSNLSGNAKAIANGIETTYETLYEKDSEE</sequence>
<keyword evidence="2" id="KW-0812">Transmembrane</keyword>
<dbReference type="GO" id="GO:0008745">
    <property type="term" value="F:N-acetylmuramoyl-L-alanine amidase activity"/>
    <property type="evidence" value="ECO:0007669"/>
    <property type="project" value="InterPro"/>
</dbReference>
<keyword evidence="2" id="KW-0472">Membrane</keyword>
<dbReference type="RefSeq" id="WP_154554242.1">
    <property type="nucleotide sequence ID" value="NZ_JAQXUZ010000019.1"/>
</dbReference>
<dbReference type="CDD" id="cd02696">
    <property type="entry name" value="MurNAc-LAA"/>
    <property type="match status" value="1"/>
</dbReference>
<evidence type="ECO:0000259" key="3">
    <source>
        <dbReference type="SMART" id="SM00646"/>
    </source>
</evidence>
<dbReference type="Proteomes" id="UP000469424">
    <property type="component" value="Unassembled WGS sequence"/>
</dbReference>